<protein>
    <submittedName>
        <fullName evidence="3">Aldo/keto reductase</fullName>
    </submittedName>
</protein>
<sequence>MKYGYLGKSGLRVSRLCLGTAAFGGLVGKEGEYGSISEKEAFRIMDAALDAGINFFDTANVYGGVRHRGETIGHRGITEEIIGRWFAQGGNRREKVVLGTKVGRVFEMDDLDGPNKAQGLSLYKIRRHFEASLKRLQTDHIELYQMHHVDRNVQWEELWEAFEGLVRSGKADYIGSSNFAGRDMARAQAAAKERHFMGLISEQHGYNLLNRFPETDALPTARELGIGVTVFSPLARGLLATDVTKPVMHVLTDDAAMLLETHRSQMEQFSALCRDLGEKEGNVALAWLLSNPAIAAPIIGPSSVEELEDVLRAVDIELDAATLQNLDDIFPKTSELSMFKQT</sequence>
<comment type="caution">
    <text evidence="3">The sequence shown here is derived from an EMBL/GenBank/DDBJ whole genome shotgun (WGS) entry which is preliminary data.</text>
</comment>
<name>A0A4R5KQL2_9BACL</name>
<dbReference type="InterPro" id="IPR020471">
    <property type="entry name" value="AKR"/>
</dbReference>
<evidence type="ECO:0000313" key="3">
    <source>
        <dbReference type="EMBL" id="TDF98031.1"/>
    </source>
</evidence>
<dbReference type="PANTHER" id="PTHR43364">
    <property type="entry name" value="NADH-SPECIFIC METHYLGLYOXAL REDUCTASE-RELATED"/>
    <property type="match status" value="1"/>
</dbReference>
<evidence type="ECO:0000313" key="4">
    <source>
        <dbReference type="Proteomes" id="UP000295636"/>
    </source>
</evidence>
<feature type="domain" description="NADP-dependent oxidoreductase" evidence="2">
    <location>
        <begin position="15"/>
        <end position="329"/>
    </location>
</feature>
<proteinExistence type="predicted"/>
<dbReference type="GO" id="GO:0005829">
    <property type="term" value="C:cytosol"/>
    <property type="evidence" value="ECO:0007669"/>
    <property type="project" value="TreeGrafter"/>
</dbReference>
<dbReference type="EMBL" id="SMRT01000004">
    <property type="protein sequence ID" value="TDF98031.1"/>
    <property type="molecule type" value="Genomic_DNA"/>
</dbReference>
<dbReference type="FunFam" id="3.20.20.100:FF:000004">
    <property type="entry name" value="Oxidoreductase, aldo/keto reductase"/>
    <property type="match status" value="1"/>
</dbReference>
<reference evidence="3 4" key="1">
    <citation type="submission" date="2019-03" db="EMBL/GenBank/DDBJ databases">
        <title>This is whole genome sequence of Paenibacillus sp MS74 strain.</title>
        <authorList>
            <person name="Trinh H.N."/>
        </authorList>
    </citation>
    <scope>NUCLEOTIDE SEQUENCE [LARGE SCALE GENOMIC DNA]</scope>
    <source>
        <strain evidence="3 4">MS74</strain>
    </source>
</reference>
<keyword evidence="4" id="KW-1185">Reference proteome</keyword>
<dbReference type="PANTHER" id="PTHR43364:SF5">
    <property type="entry name" value="REDUCTASE"/>
    <property type="match status" value="1"/>
</dbReference>
<dbReference type="Pfam" id="PF00248">
    <property type="entry name" value="Aldo_ket_red"/>
    <property type="match status" value="1"/>
</dbReference>
<dbReference type="PRINTS" id="PR00069">
    <property type="entry name" value="ALDKETRDTASE"/>
</dbReference>
<dbReference type="InterPro" id="IPR036812">
    <property type="entry name" value="NAD(P)_OxRdtase_dom_sf"/>
</dbReference>
<dbReference type="OrthoDB" id="9773828at2"/>
<dbReference type="RefSeq" id="WP_133227730.1">
    <property type="nucleotide sequence ID" value="NZ_SMRT01000004.1"/>
</dbReference>
<dbReference type="AlphaFoldDB" id="A0A4R5KQL2"/>
<organism evidence="3 4">
    <name type="scientific">Paenibacillus piri</name>
    <dbReference type="NCBI Taxonomy" id="2547395"/>
    <lineage>
        <taxon>Bacteria</taxon>
        <taxon>Bacillati</taxon>
        <taxon>Bacillota</taxon>
        <taxon>Bacilli</taxon>
        <taxon>Bacillales</taxon>
        <taxon>Paenibacillaceae</taxon>
        <taxon>Paenibacillus</taxon>
    </lineage>
</organism>
<gene>
    <name evidence="3" type="ORF">E1757_10990</name>
</gene>
<dbReference type="InterPro" id="IPR023210">
    <property type="entry name" value="NADP_OxRdtase_dom"/>
</dbReference>
<accession>A0A4R5KQL2</accession>
<evidence type="ECO:0000256" key="1">
    <source>
        <dbReference type="ARBA" id="ARBA00023002"/>
    </source>
</evidence>
<dbReference type="Gene3D" id="3.20.20.100">
    <property type="entry name" value="NADP-dependent oxidoreductase domain"/>
    <property type="match status" value="1"/>
</dbReference>
<evidence type="ECO:0000259" key="2">
    <source>
        <dbReference type="Pfam" id="PF00248"/>
    </source>
</evidence>
<dbReference type="InterPro" id="IPR050523">
    <property type="entry name" value="AKR_Detox_Biosynth"/>
</dbReference>
<keyword evidence="1" id="KW-0560">Oxidoreductase</keyword>
<dbReference type="SUPFAM" id="SSF51430">
    <property type="entry name" value="NAD(P)-linked oxidoreductase"/>
    <property type="match status" value="1"/>
</dbReference>
<dbReference type="Proteomes" id="UP000295636">
    <property type="component" value="Unassembled WGS sequence"/>
</dbReference>
<dbReference type="GO" id="GO:0016491">
    <property type="term" value="F:oxidoreductase activity"/>
    <property type="evidence" value="ECO:0007669"/>
    <property type="project" value="UniProtKB-KW"/>
</dbReference>